<evidence type="ECO:0000313" key="3">
    <source>
        <dbReference type="Proteomes" id="UP000237819"/>
    </source>
</evidence>
<feature type="region of interest" description="Disordered" evidence="1">
    <location>
        <begin position="1"/>
        <end position="138"/>
    </location>
</feature>
<name>A0A2S8GNV5_9BACT</name>
<gene>
    <name evidence="2" type="ORF">C5Y93_12240</name>
</gene>
<reference evidence="2 3" key="1">
    <citation type="submission" date="2018-02" db="EMBL/GenBank/DDBJ databases">
        <title>Comparative genomes isolates from brazilian mangrove.</title>
        <authorList>
            <person name="Araujo J.E."/>
            <person name="Taketani R.G."/>
            <person name="Silva M.C.P."/>
            <person name="Loureco M.V."/>
            <person name="Andreote F.D."/>
        </authorList>
    </citation>
    <scope>NUCLEOTIDE SEQUENCE [LARGE SCALE GENOMIC DNA]</scope>
    <source>
        <strain evidence="2 3">Nap-Phe MGV</strain>
    </source>
</reference>
<organism evidence="2 3">
    <name type="scientific">Blastopirellula marina</name>
    <dbReference type="NCBI Taxonomy" id="124"/>
    <lineage>
        <taxon>Bacteria</taxon>
        <taxon>Pseudomonadati</taxon>
        <taxon>Planctomycetota</taxon>
        <taxon>Planctomycetia</taxon>
        <taxon>Pirellulales</taxon>
        <taxon>Pirellulaceae</taxon>
        <taxon>Blastopirellula</taxon>
    </lineage>
</organism>
<protein>
    <recommendedName>
        <fullName evidence="4">Mu-protocadherin-putative cell-suface protein</fullName>
    </recommendedName>
</protein>
<dbReference type="Proteomes" id="UP000237819">
    <property type="component" value="Unassembled WGS sequence"/>
</dbReference>
<evidence type="ECO:0000313" key="2">
    <source>
        <dbReference type="EMBL" id="PQO45694.1"/>
    </source>
</evidence>
<dbReference type="EMBL" id="PUHZ01000013">
    <property type="protein sequence ID" value="PQO45694.1"/>
    <property type="molecule type" value="Genomic_DNA"/>
</dbReference>
<sequence length="418" mass="45889">MSRPATPSVSRPNVSRPSTGGGSGLSNVNRPNISKPDLSNRPSINRPTTGGGTNKPNISRPDLANRPSTGDRPTFNKPDFSNRPNLNPGGGDRPNIANRPNISNRPSGDDLKNFLDLPGGGNARPNLPNQGNIGDRVSNIDRDKVGDRVNNIGDRTNIGGGDKNINIGGGNNVNIGNRENNINSVRNKWSNYDNRHWGGDRPFGNNWWNNGPYHNNPAWRWQAGWGRYPGNWCWRPAAWAAFGTWFAWSWSQPVVYDYGTNVVYRDNYVYVNDQQYASADQYYQQADTIAQSVPQDADPAKVDWMPLGVFAVCQQDGADTGMLIQLAVSKEGILAGTFYNDATDAGRPLQGMVDKTTQRAAWKFADGKNEDIVMETAVYNLTQDDATALVHFGQERTETWIMVRLPEPAADGSAPASN</sequence>
<proteinExistence type="predicted"/>
<accession>A0A2S8GNV5</accession>
<comment type="caution">
    <text evidence="2">The sequence shown here is derived from an EMBL/GenBank/DDBJ whole genome shotgun (WGS) entry which is preliminary data.</text>
</comment>
<evidence type="ECO:0000256" key="1">
    <source>
        <dbReference type="SAM" id="MobiDB-lite"/>
    </source>
</evidence>
<feature type="compositionally biased region" description="Low complexity" evidence="1">
    <location>
        <begin position="7"/>
        <end position="18"/>
    </location>
</feature>
<dbReference type="AlphaFoldDB" id="A0A2S8GNV5"/>
<evidence type="ECO:0008006" key="4">
    <source>
        <dbReference type="Google" id="ProtNLM"/>
    </source>
</evidence>